<dbReference type="AlphaFoldDB" id="A0A1H7P760"/>
<dbReference type="STRING" id="1396821.SAMN05444515_11359"/>
<dbReference type="InterPro" id="IPR018530">
    <property type="entry name" value="SiaC"/>
</dbReference>
<evidence type="ECO:0000313" key="2">
    <source>
        <dbReference type="EMBL" id="SEL31085.1"/>
    </source>
</evidence>
<name>A0A1H7P760_9GAMM</name>
<dbReference type="Proteomes" id="UP000199256">
    <property type="component" value="Unassembled WGS sequence"/>
</dbReference>
<gene>
    <name evidence="2" type="ORF">SAMN05444515_11359</name>
</gene>
<organism evidence="2 3">
    <name type="scientific">Ectothiorhodospira marina</name>
    <dbReference type="NCBI Taxonomy" id="1396821"/>
    <lineage>
        <taxon>Bacteria</taxon>
        <taxon>Pseudomonadati</taxon>
        <taxon>Pseudomonadota</taxon>
        <taxon>Gammaproteobacteria</taxon>
        <taxon>Chromatiales</taxon>
        <taxon>Ectothiorhodospiraceae</taxon>
        <taxon>Ectothiorhodospira</taxon>
    </lineage>
</organism>
<reference evidence="3" key="1">
    <citation type="submission" date="2016-10" db="EMBL/GenBank/DDBJ databases">
        <authorList>
            <person name="Varghese N."/>
            <person name="Submissions S."/>
        </authorList>
    </citation>
    <scope>NUCLEOTIDE SEQUENCE [LARGE SCALE GENOMIC DNA]</scope>
    <source>
        <strain evidence="3">DSM 241</strain>
    </source>
</reference>
<keyword evidence="3" id="KW-1185">Reference proteome</keyword>
<protein>
    <recommendedName>
        <fullName evidence="1">SiaC family regulatory phosphoprotein domain-containing protein</fullName>
    </recommendedName>
</protein>
<feature type="domain" description="SiaC family regulatory phosphoprotein" evidence="1">
    <location>
        <begin position="7"/>
        <end position="125"/>
    </location>
</feature>
<sequence>MDNRLYIPATPDTPEVDFDFDACHLCLRGESYPESAVSFYHDILERTREFLDACKDTEVQVTIELKYFNSSSTKMLFNLVDLLNYSIVRGNHVRLNWVHDEEDETILEFGQELAEDFPDIDFRAMPTQAL</sequence>
<accession>A0A1H7P760</accession>
<dbReference type="RefSeq" id="WP_090254583.1">
    <property type="nucleotide sequence ID" value="NZ_FOAA01000013.1"/>
</dbReference>
<evidence type="ECO:0000259" key="1">
    <source>
        <dbReference type="Pfam" id="PF09345"/>
    </source>
</evidence>
<dbReference type="OrthoDB" id="5297629at2"/>
<evidence type="ECO:0000313" key="3">
    <source>
        <dbReference type="Proteomes" id="UP000199256"/>
    </source>
</evidence>
<dbReference type="EMBL" id="FOAA01000013">
    <property type="protein sequence ID" value="SEL31085.1"/>
    <property type="molecule type" value="Genomic_DNA"/>
</dbReference>
<dbReference type="Pfam" id="PF09345">
    <property type="entry name" value="SiaC"/>
    <property type="match status" value="1"/>
</dbReference>
<proteinExistence type="predicted"/>